<dbReference type="PANTHER" id="PTHR11017">
    <property type="entry name" value="LEUCINE-RICH REPEAT-CONTAINING PROTEIN"/>
    <property type="match status" value="1"/>
</dbReference>
<sequence>MGKHIVRQESKFPAKRTRVWLSNDSYKILKKGIGSETIEGLALDMKMLQEESSTSRSSELKTNALQNMDSLKLLQLNFVELDGPYDSFSEDLRWLCWFGFPLETIPPELYMGHLVAIDMSYSKLITFEPPAVLESLKVLNLKDSHSLVEIGNIFMIPCLETLVLWNCYNLTKVCDTIEDLKRLALLNMTGCNQPFIFRFPSSLRQLFLKDCNLEEDFRKTRIRFLNLEYLQYLSLVNNPLISYDVFIRFMMNLRVLDMSFCSRVKYLYMLPSTLKELYIYYCESLEIVSFSSQRFTLQEIGYEGCISLREIEGFIKLVPIAQLFYKIGSTHFAWIYKYRKHKVCLVGDDELTVGRSWQLQMLYEFDIMSTSLPDIKDPNMTPKYISKSSSLSFEVPLCPENKRLEGINVSFKYALSGDVWVWFCKISTKNGLDLMYNPKVFGKPEVGEVCIWLSYWPIGNKLSTGDTVHVSIVEISGLKVHECGVSLVYSDKKSFRYIRDCKSLLERESSNFQLSTGAYYFCRRDFFELTEVGRLTPDWFRILVGDTIDDTEVRGWRKTGRPQHMNPSSIELKMVKCILDGPQLEDIYNTAEMSKSSSSSSGYKPLAEMISGTKSDPYSNIVSEALAKPLEADLKLSIKSGKEDELEYEYGKEDEPPYESGDEDDDDDAY</sequence>
<dbReference type="PANTHER" id="PTHR11017:SF307">
    <property type="entry name" value="TIR DOMAIN, P-LOOP CONTAINING NUCLEOSIDE TRIPHOSPHATE HYDROLASE"/>
    <property type="match status" value="1"/>
</dbReference>
<dbReference type="InterPro" id="IPR044974">
    <property type="entry name" value="Disease_R_plants"/>
</dbReference>
<evidence type="ECO:0000256" key="1">
    <source>
        <dbReference type="SAM" id="MobiDB-lite"/>
    </source>
</evidence>
<dbReference type="EMBL" id="JAUHHV010000007">
    <property type="protein sequence ID" value="KAK1419863.1"/>
    <property type="molecule type" value="Genomic_DNA"/>
</dbReference>
<gene>
    <name evidence="2" type="ORF">QVD17_29254</name>
</gene>
<comment type="caution">
    <text evidence="2">The sequence shown here is derived from an EMBL/GenBank/DDBJ whole genome shotgun (WGS) entry which is preliminary data.</text>
</comment>
<accession>A0AAD8KBW3</accession>
<dbReference type="Proteomes" id="UP001229421">
    <property type="component" value="Unassembled WGS sequence"/>
</dbReference>
<dbReference type="SUPFAM" id="SSF52058">
    <property type="entry name" value="L domain-like"/>
    <property type="match status" value="1"/>
</dbReference>
<keyword evidence="3" id="KW-1185">Reference proteome</keyword>
<dbReference type="GO" id="GO:0006952">
    <property type="term" value="P:defense response"/>
    <property type="evidence" value="ECO:0007669"/>
    <property type="project" value="InterPro"/>
</dbReference>
<reference evidence="2" key="1">
    <citation type="journal article" date="2023" name="bioRxiv">
        <title>Improved chromosome-level genome assembly for marigold (Tagetes erecta).</title>
        <authorList>
            <person name="Jiang F."/>
            <person name="Yuan L."/>
            <person name="Wang S."/>
            <person name="Wang H."/>
            <person name="Xu D."/>
            <person name="Wang A."/>
            <person name="Fan W."/>
        </authorList>
    </citation>
    <scope>NUCLEOTIDE SEQUENCE</scope>
    <source>
        <strain evidence="2">WSJ</strain>
        <tissue evidence="2">Leaf</tissue>
    </source>
</reference>
<protein>
    <submittedName>
        <fullName evidence="2">Uncharacterized protein</fullName>
    </submittedName>
</protein>
<feature type="region of interest" description="Disordered" evidence="1">
    <location>
        <begin position="643"/>
        <end position="670"/>
    </location>
</feature>
<organism evidence="2 3">
    <name type="scientific">Tagetes erecta</name>
    <name type="common">African marigold</name>
    <dbReference type="NCBI Taxonomy" id="13708"/>
    <lineage>
        <taxon>Eukaryota</taxon>
        <taxon>Viridiplantae</taxon>
        <taxon>Streptophyta</taxon>
        <taxon>Embryophyta</taxon>
        <taxon>Tracheophyta</taxon>
        <taxon>Spermatophyta</taxon>
        <taxon>Magnoliopsida</taxon>
        <taxon>eudicotyledons</taxon>
        <taxon>Gunneridae</taxon>
        <taxon>Pentapetalae</taxon>
        <taxon>asterids</taxon>
        <taxon>campanulids</taxon>
        <taxon>Asterales</taxon>
        <taxon>Asteraceae</taxon>
        <taxon>Asteroideae</taxon>
        <taxon>Heliantheae alliance</taxon>
        <taxon>Tageteae</taxon>
        <taxon>Tagetes</taxon>
    </lineage>
</organism>
<evidence type="ECO:0000313" key="3">
    <source>
        <dbReference type="Proteomes" id="UP001229421"/>
    </source>
</evidence>
<feature type="compositionally biased region" description="Acidic residues" evidence="1">
    <location>
        <begin position="656"/>
        <end position="670"/>
    </location>
</feature>
<proteinExistence type="predicted"/>
<feature type="compositionally biased region" description="Basic and acidic residues" evidence="1">
    <location>
        <begin position="643"/>
        <end position="655"/>
    </location>
</feature>
<dbReference type="AlphaFoldDB" id="A0AAD8KBW3"/>
<name>A0AAD8KBW3_TARER</name>
<evidence type="ECO:0000313" key="2">
    <source>
        <dbReference type="EMBL" id="KAK1419863.1"/>
    </source>
</evidence>
<dbReference type="InterPro" id="IPR032675">
    <property type="entry name" value="LRR_dom_sf"/>
</dbReference>
<dbReference type="Gene3D" id="3.80.10.10">
    <property type="entry name" value="Ribonuclease Inhibitor"/>
    <property type="match status" value="2"/>
</dbReference>